<dbReference type="EMBL" id="AP017372">
    <property type="protein sequence ID" value="BAU57673.1"/>
    <property type="molecule type" value="Genomic_DNA"/>
</dbReference>
<dbReference type="SUPFAM" id="SSF53254">
    <property type="entry name" value="Phosphoglycerate mutase-like"/>
    <property type="match status" value="1"/>
</dbReference>
<dbReference type="PIRSF" id="PIRSF000709">
    <property type="entry name" value="6PFK_2-Ptase"/>
    <property type="match status" value="1"/>
</dbReference>
<dbReference type="InterPro" id="IPR050275">
    <property type="entry name" value="PGM_Phosphatase"/>
</dbReference>
<dbReference type="Gene3D" id="3.40.50.1240">
    <property type="entry name" value="Phosphoglycerate mutase-like"/>
    <property type="match status" value="1"/>
</dbReference>
<dbReference type="Pfam" id="PF00300">
    <property type="entry name" value="His_Phos_1"/>
    <property type="match status" value="1"/>
</dbReference>
<dbReference type="GO" id="GO:0005737">
    <property type="term" value="C:cytoplasm"/>
    <property type="evidence" value="ECO:0007669"/>
    <property type="project" value="TreeGrafter"/>
</dbReference>
<dbReference type="CDD" id="cd07067">
    <property type="entry name" value="HP_PGM_like"/>
    <property type="match status" value="1"/>
</dbReference>
<sequence>MRAPTQADELWIDLIRHGEPQGGRLYRGTQDDPLSERGWHQLHNAPLEAESYTAIYTSPLRRCREFAESYGAAHQLPVTCEEGFKEIGFGDWEGLSPAQLAEQDPQGQANFWADPLTYTPPNAEPMVDFQARVIAAWDKIAASCRGEHLLIVGHGGLIRVVLAHLLSIPIQGFNRLYVPYASVSRVRVDPHAEPTLYFHNRANAWQGER</sequence>
<dbReference type="PANTHER" id="PTHR48100:SF1">
    <property type="entry name" value="HISTIDINE PHOSPHATASE FAMILY PROTEIN-RELATED"/>
    <property type="match status" value="1"/>
</dbReference>
<dbReference type="AlphaFoldDB" id="A0A110B720"/>
<organism evidence="1 2">
    <name type="scientific">Halorhodospira halochloris</name>
    <name type="common">Ectothiorhodospira halochloris</name>
    <dbReference type="NCBI Taxonomy" id="1052"/>
    <lineage>
        <taxon>Bacteria</taxon>
        <taxon>Pseudomonadati</taxon>
        <taxon>Pseudomonadota</taxon>
        <taxon>Gammaproteobacteria</taxon>
        <taxon>Chromatiales</taxon>
        <taxon>Ectothiorhodospiraceae</taxon>
        <taxon>Halorhodospira</taxon>
    </lineage>
</organism>
<evidence type="ECO:0000313" key="1">
    <source>
        <dbReference type="EMBL" id="BAU57673.1"/>
    </source>
</evidence>
<evidence type="ECO:0000313" key="2">
    <source>
        <dbReference type="Proteomes" id="UP000218890"/>
    </source>
</evidence>
<name>A0A110B720_HALHR</name>
<dbReference type="PANTHER" id="PTHR48100">
    <property type="entry name" value="BROAD-SPECIFICITY PHOSPHATASE YOR283W-RELATED"/>
    <property type="match status" value="1"/>
</dbReference>
<dbReference type="OrthoDB" id="9783269at2"/>
<accession>A0A110B720</accession>
<dbReference type="Proteomes" id="UP000218890">
    <property type="component" value="Chromosome"/>
</dbReference>
<protein>
    <submittedName>
        <fullName evidence="1">Alpha-ribazole-5'-phosphate phosphatase</fullName>
    </submittedName>
</protein>
<proteinExistence type="predicted"/>
<dbReference type="GO" id="GO:0016791">
    <property type="term" value="F:phosphatase activity"/>
    <property type="evidence" value="ECO:0007669"/>
    <property type="project" value="TreeGrafter"/>
</dbReference>
<dbReference type="InterPro" id="IPR029033">
    <property type="entry name" value="His_PPase_superfam"/>
</dbReference>
<dbReference type="RefSeq" id="WP_096408936.1">
    <property type="nucleotide sequence ID" value="NZ_AP017372.2"/>
</dbReference>
<dbReference type="SMART" id="SM00855">
    <property type="entry name" value="PGAM"/>
    <property type="match status" value="1"/>
</dbReference>
<dbReference type="KEGG" id="hhk:HH1059_09790"/>
<keyword evidence="2" id="KW-1185">Reference proteome</keyword>
<gene>
    <name evidence="1" type="ORF">HH1059_09790</name>
</gene>
<dbReference type="InterPro" id="IPR013078">
    <property type="entry name" value="His_Pase_superF_clade-1"/>
</dbReference>
<reference evidence="1" key="1">
    <citation type="submission" date="2016-02" db="EMBL/GenBank/DDBJ databases">
        <title>Halorhodospira halochloris DSM-1059 complete genome, version 2.</title>
        <authorList>
            <person name="Tsukatani Y."/>
        </authorList>
    </citation>
    <scope>NUCLEOTIDE SEQUENCE</scope>
    <source>
        <strain evidence="1">DSM 1059</strain>
    </source>
</reference>